<gene>
    <name evidence="1" type="ORF">DPEC_G00274480</name>
</gene>
<comment type="caution">
    <text evidence="1">The sequence shown here is derived from an EMBL/GenBank/DDBJ whole genome shotgun (WGS) entry which is preliminary data.</text>
</comment>
<evidence type="ECO:0000313" key="2">
    <source>
        <dbReference type="Proteomes" id="UP001157502"/>
    </source>
</evidence>
<protein>
    <submittedName>
        <fullName evidence="1">Uncharacterized protein</fullName>
    </submittedName>
</protein>
<keyword evidence="2" id="KW-1185">Reference proteome</keyword>
<organism evidence="1 2">
    <name type="scientific">Dallia pectoralis</name>
    <name type="common">Alaska blackfish</name>
    <dbReference type="NCBI Taxonomy" id="75939"/>
    <lineage>
        <taxon>Eukaryota</taxon>
        <taxon>Metazoa</taxon>
        <taxon>Chordata</taxon>
        <taxon>Craniata</taxon>
        <taxon>Vertebrata</taxon>
        <taxon>Euteleostomi</taxon>
        <taxon>Actinopterygii</taxon>
        <taxon>Neopterygii</taxon>
        <taxon>Teleostei</taxon>
        <taxon>Protacanthopterygii</taxon>
        <taxon>Esociformes</taxon>
        <taxon>Umbridae</taxon>
        <taxon>Dallia</taxon>
    </lineage>
</organism>
<name>A0ACC2FL64_DALPE</name>
<reference evidence="1" key="1">
    <citation type="submission" date="2021-05" db="EMBL/GenBank/DDBJ databases">
        <authorList>
            <person name="Pan Q."/>
            <person name="Jouanno E."/>
            <person name="Zahm M."/>
            <person name="Klopp C."/>
            <person name="Cabau C."/>
            <person name="Louis A."/>
            <person name="Berthelot C."/>
            <person name="Parey E."/>
            <person name="Roest Crollius H."/>
            <person name="Montfort J."/>
            <person name="Robinson-Rechavi M."/>
            <person name="Bouchez O."/>
            <person name="Lampietro C."/>
            <person name="Lopez Roques C."/>
            <person name="Donnadieu C."/>
            <person name="Postlethwait J."/>
            <person name="Bobe J."/>
            <person name="Dillon D."/>
            <person name="Chandos A."/>
            <person name="von Hippel F."/>
            <person name="Guiguen Y."/>
        </authorList>
    </citation>
    <scope>NUCLEOTIDE SEQUENCE</scope>
    <source>
        <strain evidence="1">YG-Jan2019</strain>
    </source>
</reference>
<sequence length="161" mass="17018">MTDGNGRVRFHYTSSLSLTPQKEVQKGDERQRRDGLVRVPGPSPCHQDHRPTGRPQAVSPADGDGGVEQGGGSSWSPRPEMEGAGGVPGVPGAGPGGGGVSGNMRGDAVTDPEDLVSEEEEQQPYPALAPVVFFCAKQTTRPRSWCLRMVCNPYPLPVDGL</sequence>
<dbReference type="EMBL" id="CM055752">
    <property type="protein sequence ID" value="KAJ7992043.1"/>
    <property type="molecule type" value="Genomic_DNA"/>
</dbReference>
<dbReference type="Proteomes" id="UP001157502">
    <property type="component" value="Chromosome 25"/>
</dbReference>
<evidence type="ECO:0000313" key="1">
    <source>
        <dbReference type="EMBL" id="KAJ7992043.1"/>
    </source>
</evidence>
<accession>A0ACC2FL64</accession>
<proteinExistence type="predicted"/>